<dbReference type="Proteomes" id="UP000674234">
    <property type="component" value="Unassembled WGS sequence"/>
</dbReference>
<evidence type="ECO:0000313" key="3">
    <source>
        <dbReference type="Proteomes" id="UP000674234"/>
    </source>
</evidence>
<organism evidence="2 3">
    <name type="scientific">Microbispora oryzae</name>
    <dbReference type="NCBI Taxonomy" id="2806554"/>
    <lineage>
        <taxon>Bacteria</taxon>
        <taxon>Bacillati</taxon>
        <taxon>Actinomycetota</taxon>
        <taxon>Actinomycetes</taxon>
        <taxon>Streptosporangiales</taxon>
        <taxon>Streptosporangiaceae</taxon>
        <taxon>Microbispora</taxon>
    </lineage>
</organism>
<keyword evidence="3" id="KW-1185">Reference proteome</keyword>
<proteinExistence type="predicted"/>
<keyword evidence="1" id="KW-0472">Membrane</keyword>
<gene>
    <name evidence="2" type="ORF">JOL79_06990</name>
</gene>
<dbReference type="RefSeq" id="WP_210154855.1">
    <property type="nucleotide sequence ID" value="NZ_JAFCNB010000003.1"/>
</dbReference>
<evidence type="ECO:0000313" key="2">
    <source>
        <dbReference type="EMBL" id="MBP2703544.1"/>
    </source>
</evidence>
<dbReference type="AlphaFoldDB" id="A0A941APB8"/>
<keyword evidence="1" id="KW-0812">Transmembrane</keyword>
<keyword evidence="1" id="KW-1133">Transmembrane helix</keyword>
<name>A0A941APB8_9ACTN</name>
<dbReference type="EMBL" id="JAFCNB010000003">
    <property type="protein sequence ID" value="MBP2703544.1"/>
    <property type="molecule type" value="Genomic_DNA"/>
</dbReference>
<accession>A0A941APB8</accession>
<sequence length="99" mass="10458">MNMPEATDAAALAQVAAQVAVSVAQQAAHAERLTDHEGRLRLVETAVVSLSSLPTIVQDLEGRQRADEKWRYALPMTALCALFSAVAAVITAVMQVKGG</sequence>
<reference evidence="2" key="1">
    <citation type="submission" date="2021-02" db="EMBL/GenBank/DDBJ databases">
        <title>Draft genome sequence of Microbispora sp. RL4-1S isolated from rice leaves in Thailand.</title>
        <authorList>
            <person name="Muangham S."/>
            <person name="Duangmal K."/>
        </authorList>
    </citation>
    <scope>NUCLEOTIDE SEQUENCE</scope>
    <source>
        <strain evidence="2">RL4-1S</strain>
    </source>
</reference>
<protein>
    <submittedName>
        <fullName evidence="2">Uncharacterized protein</fullName>
    </submittedName>
</protein>
<feature type="transmembrane region" description="Helical" evidence="1">
    <location>
        <begin position="72"/>
        <end position="94"/>
    </location>
</feature>
<evidence type="ECO:0000256" key="1">
    <source>
        <dbReference type="SAM" id="Phobius"/>
    </source>
</evidence>
<comment type="caution">
    <text evidence="2">The sequence shown here is derived from an EMBL/GenBank/DDBJ whole genome shotgun (WGS) entry which is preliminary data.</text>
</comment>